<sequence>MGGRQGPSWYMCHEYLHLVISSQLGQILKEGLDKMYEVNLFHILPILFDIDNGKGCKL</sequence>
<dbReference type="Proteomes" id="UP000054166">
    <property type="component" value="Unassembled WGS sequence"/>
</dbReference>
<evidence type="ECO:0000313" key="2">
    <source>
        <dbReference type="Proteomes" id="UP000054166"/>
    </source>
</evidence>
<protein>
    <submittedName>
        <fullName evidence="1">Uncharacterized protein</fullName>
    </submittedName>
</protein>
<gene>
    <name evidence="1" type="ORF">PILCRDRAFT_820518</name>
</gene>
<organism evidence="1 2">
    <name type="scientific">Piloderma croceum (strain F 1598)</name>
    <dbReference type="NCBI Taxonomy" id="765440"/>
    <lineage>
        <taxon>Eukaryota</taxon>
        <taxon>Fungi</taxon>
        <taxon>Dikarya</taxon>
        <taxon>Basidiomycota</taxon>
        <taxon>Agaricomycotina</taxon>
        <taxon>Agaricomycetes</taxon>
        <taxon>Agaricomycetidae</taxon>
        <taxon>Atheliales</taxon>
        <taxon>Atheliaceae</taxon>
        <taxon>Piloderma</taxon>
    </lineage>
</organism>
<proteinExistence type="predicted"/>
<evidence type="ECO:0000313" key="1">
    <source>
        <dbReference type="EMBL" id="KIM82130.1"/>
    </source>
</evidence>
<accession>A0A0C3FC08</accession>
<reference evidence="1 2" key="1">
    <citation type="submission" date="2014-04" db="EMBL/GenBank/DDBJ databases">
        <authorList>
            <consortium name="DOE Joint Genome Institute"/>
            <person name="Kuo A."/>
            <person name="Tarkka M."/>
            <person name="Buscot F."/>
            <person name="Kohler A."/>
            <person name="Nagy L.G."/>
            <person name="Floudas D."/>
            <person name="Copeland A."/>
            <person name="Barry K.W."/>
            <person name="Cichocki N."/>
            <person name="Veneault-Fourrey C."/>
            <person name="LaButti K."/>
            <person name="Lindquist E.A."/>
            <person name="Lipzen A."/>
            <person name="Lundell T."/>
            <person name="Morin E."/>
            <person name="Murat C."/>
            <person name="Sun H."/>
            <person name="Tunlid A."/>
            <person name="Henrissat B."/>
            <person name="Grigoriev I.V."/>
            <person name="Hibbett D.S."/>
            <person name="Martin F."/>
            <person name="Nordberg H.P."/>
            <person name="Cantor M.N."/>
            <person name="Hua S.X."/>
        </authorList>
    </citation>
    <scope>NUCLEOTIDE SEQUENCE [LARGE SCALE GENOMIC DNA]</scope>
    <source>
        <strain evidence="1 2">F 1598</strain>
    </source>
</reference>
<dbReference type="InParanoid" id="A0A0C3FC08"/>
<keyword evidence="2" id="KW-1185">Reference proteome</keyword>
<dbReference type="HOGENOM" id="CLU_2979902_0_0_1"/>
<name>A0A0C3FC08_PILCF</name>
<dbReference type="AlphaFoldDB" id="A0A0C3FC08"/>
<reference evidence="2" key="2">
    <citation type="submission" date="2015-01" db="EMBL/GenBank/DDBJ databases">
        <title>Evolutionary Origins and Diversification of the Mycorrhizal Mutualists.</title>
        <authorList>
            <consortium name="DOE Joint Genome Institute"/>
            <consortium name="Mycorrhizal Genomics Consortium"/>
            <person name="Kohler A."/>
            <person name="Kuo A."/>
            <person name="Nagy L.G."/>
            <person name="Floudas D."/>
            <person name="Copeland A."/>
            <person name="Barry K.W."/>
            <person name="Cichocki N."/>
            <person name="Veneault-Fourrey C."/>
            <person name="LaButti K."/>
            <person name="Lindquist E.A."/>
            <person name="Lipzen A."/>
            <person name="Lundell T."/>
            <person name="Morin E."/>
            <person name="Murat C."/>
            <person name="Riley R."/>
            <person name="Ohm R."/>
            <person name="Sun H."/>
            <person name="Tunlid A."/>
            <person name="Henrissat B."/>
            <person name="Grigoriev I.V."/>
            <person name="Hibbett D.S."/>
            <person name="Martin F."/>
        </authorList>
    </citation>
    <scope>NUCLEOTIDE SEQUENCE [LARGE SCALE GENOMIC DNA]</scope>
    <source>
        <strain evidence="2">F 1598</strain>
    </source>
</reference>
<dbReference type="EMBL" id="KN832995">
    <property type="protein sequence ID" value="KIM82130.1"/>
    <property type="molecule type" value="Genomic_DNA"/>
</dbReference>